<feature type="transmembrane region" description="Helical" evidence="1">
    <location>
        <begin position="66"/>
        <end position="88"/>
    </location>
</feature>
<dbReference type="STRING" id="45073.Lqui_1817"/>
<dbReference type="Proteomes" id="UP000054618">
    <property type="component" value="Unassembled WGS sequence"/>
</dbReference>
<evidence type="ECO:0000256" key="1">
    <source>
        <dbReference type="SAM" id="Phobius"/>
    </source>
</evidence>
<dbReference type="AlphaFoldDB" id="A0A0W0Y0J9"/>
<gene>
    <name evidence="2" type="ORF">Lqui_1817</name>
</gene>
<reference evidence="2 3" key="1">
    <citation type="submission" date="2015-11" db="EMBL/GenBank/DDBJ databases">
        <title>Genomic analysis of 38 Legionella species identifies large and diverse effector repertoires.</title>
        <authorList>
            <person name="Burstein D."/>
            <person name="Amaro F."/>
            <person name="Zusman T."/>
            <person name="Lifshitz Z."/>
            <person name="Cohen O."/>
            <person name="Gilbert J.A."/>
            <person name="Pupko T."/>
            <person name="Shuman H.A."/>
            <person name="Segal G."/>
        </authorList>
    </citation>
    <scope>NUCLEOTIDE SEQUENCE [LARGE SCALE GENOMIC DNA]</scope>
    <source>
        <strain evidence="2 3">CDC#1442-AUS-E</strain>
    </source>
</reference>
<sequence>MLEMLQQIFVALVSVVFAKWLDKIWTGEKSSEHLLKISSEINILNTKKQSLGEQINERVFLSNWTYYFVTMIWLYCILALGCMSIFYYSKYIHHPIQDNFISQLAYEYIRDGVTPISVMFTFFLYPIVNFVSSRIFELVIQSLKILSFSFSRSEVQQIRMGTTMLISLTLSVSLVYYIY</sequence>
<evidence type="ECO:0000313" key="2">
    <source>
        <dbReference type="EMBL" id="KTD50492.1"/>
    </source>
</evidence>
<dbReference type="EMBL" id="LNYS01000008">
    <property type="protein sequence ID" value="KTD50492.1"/>
    <property type="molecule type" value="Genomic_DNA"/>
</dbReference>
<keyword evidence="3" id="KW-1185">Reference proteome</keyword>
<organism evidence="2 3">
    <name type="scientific">Legionella quinlivanii</name>
    <dbReference type="NCBI Taxonomy" id="45073"/>
    <lineage>
        <taxon>Bacteria</taxon>
        <taxon>Pseudomonadati</taxon>
        <taxon>Pseudomonadota</taxon>
        <taxon>Gammaproteobacteria</taxon>
        <taxon>Legionellales</taxon>
        <taxon>Legionellaceae</taxon>
        <taxon>Legionella</taxon>
    </lineage>
</organism>
<dbReference type="PATRIC" id="fig|45073.5.peg.1919"/>
<protein>
    <submittedName>
        <fullName evidence="2">Uncharacterized protein</fullName>
    </submittedName>
</protein>
<keyword evidence="1" id="KW-0472">Membrane</keyword>
<accession>A0A0W0Y0J9</accession>
<keyword evidence="1" id="KW-0812">Transmembrane</keyword>
<keyword evidence="1" id="KW-1133">Transmembrane helix</keyword>
<name>A0A0W0Y0J9_9GAMM</name>
<proteinExistence type="predicted"/>
<evidence type="ECO:0000313" key="3">
    <source>
        <dbReference type="Proteomes" id="UP000054618"/>
    </source>
</evidence>
<feature type="transmembrane region" description="Helical" evidence="1">
    <location>
        <begin position="158"/>
        <end position="178"/>
    </location>
</feature>
<comment type="caution">
    <text evidence="2">The sequence shown here is derived from an EMBL/GenBank/DDBJ whole genome shotgun (WGS) entry which is preliminary data.</text>
</comment>